<dbReference type="Proteomes" id="UP000503840">
    <property type="component" value="Unassembled WGS sequence"/>
</dbReference>
<evidence type="ECO:0008006" key="3">
    <source>
        <dbReference type="Google" id="ProtNLM"/>
    </source>
</evidence>
<dbReference type="PANTHER" id="PTHR35271">
    <property type="entry name" value="ABC TRANSPORTER, SUBSTRATE-BINDING LIPOPROTEIN-RELATED"/>
    <property type="match status" value="1"/>
</dbReference>
<dbReference type="Gene3D" id="3.40.50.2300">
    <property type="match status" value="2"/>
</dbReference>
<gene>
    <name evidence="1" type="ORF">DSM101010T_32720</name>
</gene>
<dbReference type="Pfam" id="PF04392">
    <property type="entry name" value="ABC_sub_bind"/>
    <property type="match status" value="1"/>
</dbReference>
<evidence type="ECO:0000313" key="2">
    <source>
        <dbReference type="Proteomes" id="UP000503840"/>
    </source>
</evidence>
<dbReference type="EMBL" id="BLVO01000016">
    <property type="protein sequence ID" value="GFM34907.1"/>
    <property type="molecule type" value="Genomic_DNA"/>
</dbReference>
<comment type="caution">
    <text evidence="1">The sequence shown here is derived from an EMBL/GenBank/DDBJ whole genome shotgun (WGS) entry which is preliminary data.</text>
</comment>
<dbReference type="PANTHER" id="PTHR35271:SF1">
    <property type="entry name" value="ABC TRANSPORTER, SUBSTRATE-BINDING LIPOPROTEIN"/>
    <property type="match status" value="1"/>
</dbReference>
<name>A0A7J0BME8_9BACT</name>
<proteinExistence type="predicted"/>
<evidence type="ECO:0000313" key="1">
    <source>
        <dbReference type="EMBL" id="GFM34907.1"/>
    </source>
</evidence>
<keyword evidence="2" id="KW-1185">Reference proteome</keyword>
<organism evidence="1 2">
    <name type="scientific">Desulfovibrio subterraneus</name>
    <dbReference type="NCBI Taxonomy" id="2718620"/>
    <lineage>
        <taxon>Bacteria</taxon>
        <taxon>Pseudomonadati</taxon>
        <taxon>Thermodesulfobacteriota</taxon>
        <taxon>Desulfovibrionia</taxon>
        <taxon>Desulfovibrionales</taxon>
        <taxon>Desulfovibrionaceae</taxon>
        <taxon>Desulfovibrio</taxon>
    </lineage>
</organism>
<sequence length="398" mass="42548">MHVATQAPQPEAAQFSGFPGAAAAGAVPQTGPQSARPASIRCSFCRLPLLSSLVLLLFLVTGAQPAAGETNQQAVTKRIGYLEAGPFWLYERTWSAFQSAMARKDGIRCDYPQDAFISPGWAPENMKTLPDRAAELMRRNDLDLVVGMGTAAVKALLAANNGKTPILGMGMADPIAAGVVVSAQDSGVDNFTCRVTVDRWSSMFRVFYDVVRFRKMGIMYNDSPEGQVYSAVDDARAIASELGFSLAEYGGLSSSESAEECGKGLEALRAQGMDAFFIGPLNCFDIEGSSMAPLLGQLNAWKIPTFARDGSEYVKAGALMGFSTWDFAPTGQFLSNLAHAMLSGTQPRSLSMLVRSEPSIALNLATAKAIGFDFPFDVLVTADELHETITLPDPNANQ</sequence>
<accession>A0A7J0BME8</accession>
<protein>
    <recommendedName>
        <fullName evidence="3">ABC transporter substrate-binding protein</fullName>
    </recommendedName>
</protein>
<dbReference type="AlphaFoldDB" id="A0A7J0BME8"/>
<reference evidence="1 2" key="1">
    <citation type="submission" date="2020-05" db="EMBL/GenBank/DDBJ databases">
        <title>Draft genome sequence of Desulfovibrio sp. strain HN2T.</title>
        <authorList>
            <person name="Ueno A."/>
            <person name="Tamazawa S."/>
            <person name="Tamamura S."/>
            <person name="Murakami T."/>
            <person name="Kiyama T."/>
            <person name="Inomata H."/>
            <person name="Amano Y."/>
            <person name="Miyakawa K."/>
            <person name="Tamaki H."/>
            <person name="Naganuma T."/>
            <person name="Kaneko K."/>
        </authorList>
    </citation>
    <scope>NUCLEOTIDE SEQUENCE [LARGE SCALE GENOMIC DNA]</scope>
    <source>
        <strain evidence="1 2">HN2</strain>
    </source>
</reference>
<dbReference type="InterPro" id="IPR007487">
    <property type="entry name" value="ABC_transpt-TYRBP-like"/>
</dbReference>
<dbReference type="RefSeq" id="WP_174406555.1">
    <property type="nucleotide sequence ID" value="NZ_BLVO01000016.1"/>
</dbReference>